<keyword evidence="1" id="KW-0472">Membrane</keyword>
<accession>A0ABW5DYA2</accession>
<dbReference type="EMBL" id="JBHUIP010000016">
    <property type="protein sequence ID" value="MFD2265515.1"/>
    <property type="molecule type" value="Genomic_DNA"/>
</dbReference>
<evidence type="ECO:0008006" key="4">
    <source>
        <dbReference type="Google" id="ProtNLM"/>
    </source>
</evidence>
<sequence>MSASPDAAQQRRHRLMLVWMLFCSFWISAMLIYTAYTRPAPSFYLVGPLTVGVPFAALVIGFIVERLRKRA</sequence>
<dbReference type="Proteomes" id="UP001597295">
    <property type="component" value="Unassembled WGS sequence"/>
</dbReference>
<proteinExistence type="predicted"/>
<feature type="transmembrane region" description="Helical" evidence="1">
    <location>
        <begin position="15"/>
        <end position="36"/>
    </location>
</feature>
<comment type="caution">
    <text evidence="2">The sequence shown here is derived from an EMBL/GenBank/DDBJ whole genome shotgun (WGS) entry which is preliminary data.</text>
</comment>
<evidence type="ECO:0000313" key="2">
    <source>
        <dbReference type="EMBL" id="MFD2265515.1"/>
    </source>
</evidence>
<dbReference type="RefSeq" id="WP_379878936.1">
    <property type="nucleotide sequence ID" value="NZ_JBHUIP010000016.1"/>
</dbReference>
<gene>
    <name evidence="2" type="ORF">ACFSM5_21615</name>
</gene>
<feature type="transmembrane region" description="Helical" evidence="1">
    <location>
        <begin position="42"/>
        <end position="64"/>
    </location>
</feature>
<keyword evidence="3" id="KW-1185">Reference proteome</keyword>
<evidence type="ECO:0000313" key="3">
    <source>
        <dbReference type="Proteomes" id="UP001597295"/>
    </source>
</evidence>
<reference evidence="3" key="1">
    <citation type="journal article" date="2019" name="Int. J. Syst. Evol. Microbiol.">
        <title>The Global Catalogue of Microorganisms (GCM) 10K type strain sequencing project: providing services to taxonomists for standard genome sequencing and annotation.</title>
        <authorList>
            <consortium name="The Broad Institute Genomics Platform"/>
            <consortium name="The Broad Institute Genome Sequencing Center for Infectious Disease"/>
            <person name="Wu L."/>
            <person name="Ma J."/>
        </authorList>
    </citation>
    <scope>NUCLEOTIDE SEQUENCE [LARGE SCALE GENOMIC DNA]</scope>
    <source>
        <strain evidence="3">CGMCC 1.19062</strain>
    </source>
</reference>
<keyword evidence="1" id="KW-1133">Transmembrane helix</keyword>
<name>A0ABW5DYA2_9PROT</name>
<organism evidence="2 3">
    <name type="scientific">Lacibacterium aquatile</name>
    <dbReference type="NCBI Taxonomy" id="1168082"/>
    <lineage>
        <taxon>Bacteria</taxon>
        <taxon>Pseudomonadati</taxon>
        <taxon>Pseudomonadota</taxon>
        <taxon>Alphaproteobacteria</taxon>
        <taxon>Rhodospirillales</taxon>
        <taxon>Rhodospirillaceae</taxon>
    </lineage>
</organism>
<keyword evidence="1" id="KW-0812">Transmembrane</keyword>
<evidence type="ECO:0000256" key="1">
    <source>
        <dbReference type="SAM" id="Phobius"/>
    </source>
</evidence>
<protein>
    <recommendedName>
        <fullName evidence="4">DUF997 family protein</fullName>
    </recommendedName>
</protein>